<evidence type="ECO:0000259" key="6">
    <source>
        <dbReference type="Pfam" id="PF10150"/>
    </source>
</evidence>
<evidence type="ECO:0000256" key="5">
    <source>
        <dbReference type="ARBA" id="ARBA00022884"/>
    </source>
</evidence>
<dbReference type="Pfam" id="PF10150">
    <property type="entry name" value="RNase_E_G"/>
    <property type="match status" value="1"/>
</dbReference>
<dbReference type="GO" id="GO:0006364">
    <property type="term" value="P:rRNA processing"/>
    <property type="evidence" value="ECO:0007669"/>
    <property type="project" value="TreeGrafter"/>
</dbReference>
<dbReference type="PANTHER" id="PTHR30001">
    <property type="entry name" value="RIBONUCLEASE"/>
    <property type="match status" value="1"/>
</dbReference>
<name>A0A6L5XZF3_9FIRM</name>
<organism evidence="7 8">
    <name type="scientific">Velocimicrobium porci</name>
    <dbReference type="NCBI Taxonomy" id="2606634"/>
    <lineage>
        <taxon>Bacteria</taxon>
        <taxon>Bacillati</taxon>
        <taxon>Bacillota</taxon>
        <taxon>Clostridia</taxon>
        <taxon>Lachnospirales</taxon>
        <taxon>Lachnospiraceae</taxon>
        <taxon>Velocimicrobium</taxon>
    </lineage>
</organism>
<dbReference type="RefSeq" id="WP_154519404.1">
    <property type="nucleotide sequence ID" value="NZ_VUMT01000012.1"/>
</dbReference>
<dbReference type="PANTHER" id="PTHR30001:SF0">
    <property type="entry name" value="RIBONUCLEASE G"/>
    <property type="match status" value="1"/>
</dbReference>
<keyword evidence="8" id="KW-1185">Reference proteome</keyword>
<accession>A0A6L5XZF3</accession>
<proteinExistence type="predicted"/>
<evidence type="ECO:0000256" key="1">
    <source>
        <dbReference type="ARBA" id="ARBA00001946"/>
    </source>
</evidence>
<comment type="caution">
    <text evidence="7">The sequence shown here is derived from an EMBL/GenBank/DDBJ whole genome shotgun (WGS) entry which is preliminary data.</text>
</comment>
<gene>
    <name evidence="7" type="ORF">FYJ58_08945</name>
</gene>
<keyword evidence="5" id="KW-0694">RNA-binding</keyword>
<dbReference type="AlphaFoldDB" id="A0A6L5XZF3"/>
<dbReference type="NCBIfam" id="TIGR00757">
    <property type="entry name" value="RNaseEG"/>
    <property type="match status" value="1"/>
</dbReference>
<dbReference type="GO" id="GO:0016787">
    <property type="term" value="F:hydrolase activity"/>
    <property type="evidence" value="ECO:0007669"/>
    <property type="project" value="UniProtKB-KW"/>
</dbReference>
<dbReference type="GO" id="GO:0004540">
    <property type="term" value="F:RNA nuclease activity"/>
    <property type="evidence" value="ECO:0007669"/>
    <property type="project" value="InterPro"/>
</dbReference>
<evidence type="ECO:0000313" key="8">
    <source>
        <dbReference type="Proteomes" id="UP000482209"/>
    </source>
</evidence>
<comment type="cofactor">
    <cofactor evidence="1">
        <name>Mg(2+)</name>
        <dbReference type="ChEBI" id="CHEBI:18420"/>
    </cofactor>
</comment>
<dbReference type="InterPro" id="IPR019307">
    <property type="entry name" value="RNA-bd_AU-1/RNase_E/G"/>
</dbReference>
<dbReference type="InterPro" id="IPR004659">
    <property type="entry name" value="RNase_E/G"/>
</dbReference>
<evidence type="ECO:0000313" key="7">
    <source>
        <dbReference type="EMBL" id="MSS63999.1"/>
    </source>
</evidence>
<dbReference type="SUPFAM" id="SSF50249">
    <property type="entry name" value="Nucleic acid-binding proteins"/>
    <property type="match status" value="1"/>
</dbReference>
<keyword evidence="4" id="KW-0460">Magnesium</keyword>
<feature type="domain" description="RNA-binding protein AU-1/Ribonuclease E/G" evidence="6">
    <location>
        <begin position="115"/>
        <end position="385"/>
    </location>
</feature>
<dbReference type="GO" id="GO:0003723">
    <property type="term" value="F:RNA binding"/>
    <property type="evidence" value="ECO:0007669"/>
    <property type="project" value="UniProtKB-KW"/>
</dbReference>
<dbReference type="GO" id="GO:0005737">
    <property type="term" value="C:cytoplasm"/>
    <property type="evidence" value="ECO:0007669"/>
    <property type="project" value="TreeGrafter"/>
</dbReference>
<evidence type="ECO:0000256" key="4">
    <source>
        <dbReference type="ARBA" id="ARBA00022842"/>
    </source>
</evidence>
<reference evidence="7 8" key="1">
    <citation type="submission" date="2019-08" db="EMBL/GenBank/DDBJ databases">
        <title>In-depth cultivation of the pig gut microbiome towards novel bacterial diversity and tailored functional studies.</title>
        <authorList>
            <person name="Wylensek D."/>
            <person name="Hitch T.C.A."/>
            <person name="Clavel T."/>
        </authorList>
    </citation>
    <scope>NUCLEOTIDE SEQUENCE [LARGE SCALE GENOMIC DNA]</scope>
    <source>
        <strain evidence="7 8">WCA-693-APC-MOT-I</strain>
    </source>
</reference>
<dbReference type="CDD" id="cd04453">
    <property type="entry name" value="S1_RNase_E"/>
    <property type="match status" value="1"/>
</dbReference>
<dbReference type="GO" id="GO:0046872">
    <property type="term" value="F:metal ion binding"/>
    <property type="evidence" value="ECO:0007669"/>
    <property type="project" value="UniProtKB-KW"/>
</dbReference>
<dbReference type="InterPro" id="IPR012340">
    <property type="entry name" value="NA-bd_OB-fold"/>
</dbReference>
<evidence type="ECO:0000256" key="2">
    <source>
        <dbReference type="ARBA" id="ARBA00022723"/>
    </source>
</evidence>
<keyword evidence="3" id="KW-0378">Hydrolase</keyword>
<protein>
    <submittedName>
        <fullName evidence="7">Ribonuclease E/G</fullName>
    </submittedName>
</protein>
<dbReference type="Gene3D" id="2.40.50.140">
    <property type="entry name" value="Nucleic acid-binding proteins"/>
    <property type="match status" value="1"/>
</dbReference>
<keyword evidence="2" id="KW-0479">Metal-binding</keyword>
<sequence length="395" mass="45055">MSNRFVITKKGNQILSAYMEKDELIQVSLEDTAHESILSNIYLGKVKNIVKNIRAAFVEIADKRMCYLSLDSCKKPVFVNKKNTDAVTVGDTIVVQIAREDVKTKAPVLTTEFNFTGKYVVLTHGKTNLGISGKISDEKERERLKNILKPHKSSDYGWIIRTNAKDASKEQIEKEIAVLKSLYMNLLEFGVHKTCFSLIYKAPAAYLCDIRNGMASSIEEVVTDDKELYDEMREYLNCYQQEDVEKVRFYEDSSISLKRLYGLETKLEKALQRKVWLKSGGTLIIDPTEALTVIDVNTGKAIKGNKKIQDTFLKVNLEAAYEIAKQIRLRNISGIILIDFIDLDKKEAREELLEVLEGYLKKDPVKTVLVDMTPLGLVEITRKKVRKPLWEQISK</sequence>
<evidence type="ECO:0000256" key="3">
    <source>
        <dbReference type="ARBA" id="ARBA00022801"/>
    </source>
</evidence>
<dbReference type="EMBL" id="VUMT01000012">
    <property type="protein sequence ID" value="MSS63999.1"/>
    <property type="molecule type" value="Genomic_DNA"/>
</dbReference>
<dbReference type="Proteomes" id="UP000482209">
    <property type="component" value="Unassembled WGS sequence"/>
</dbReference>